<comment type="caution">
    <text evidence="1">The sequence shown here is derived from an EMBL/GenBank/DDBJ whole genome shotgun (WGS) entry which is preliminary data.</text>
</comment>
<organism evidence="1 2">
    <name type="scientific">Leuconostoc gasicomitatum</name>
    <dbReference type="NCBI Taxonomy" id="115778"/>
    <lineage>
        <taxon>Bacteria</taxon>
        <taxon>Bacillati</taxon>
        <taxon>Bacillota</taxon>
        <taxon>Bacilli</taxon>
        <taxon>Lactobacillales</taxon>
        <taxon>Lactobacillaceae</taxon>
        <taxon>Leuconostoc</taxon>
        <taxon>Leuconostoc gelidum group</taxon>
    </lineage>
</organism>
<reference evidence="1" key="1">
    <citation type="submission" date="2021-05" db="EMBL/GenBank/DDBJ databases">
        <title>Pangenome of Leuconostoc gelidum warrants species status for Leuconostoc gelidum subsp. gasicomitatum.</title>
        <authorList>
            <person name="Johansson P."/>
            <person name="Sade E."/>
            <person name="Hultman J."/>
            <person name="Auvinen P."/>
            <person name="Bjorkroth J."/>
        </authorList>
    </citation>
    <scope>NUCLEOTIDE SEQUENCE</scope>
    <source>
        <strain evidence="1">A.21.4</strain>
    </source>
</reference>
<dbReference type="EMBL" id="JAHBFI010000013">
    <property type="protein sequence ID" value="MBZ5962550.1"/>
    <property type="molecule type" value="Genomic_DNA"/>
</dbReference>
<sequence>MIIKPEGSKVYFESVEGVRDWFWQQLRVFVGVEKSFMLFQNEYTRLQSYFSWRYAENPKYRKHIRRIAIKVHIKLFLFRVFQKAVFIAGKKELKKIELLCGINIGRKSEYNEVFYRF</sequence>
<dbReference type="RefSeq" id="WP_224144128.1">
    <property type="nucleotide sequence ID" value="NZ_CBCPIF010000001.1"/>
</dbReference>
<evidence type="ECO:0000313" key="2">
    <source>
        <dbReference type="Proteomes" id="UP000752647"/>
    </source>
</evidence>
<name>A0A9Q3XTC8_9LACO</name>
<accession>A0A9Q3XTC8</accession>
<protein>
    <submittedName>
        <fullName evidence="1">Uncharacterized protein</fullName>
    </submittedName>
</protein>
<dbReference type="AlphaFoldDB" id="A0A9Q3XTC8"/>
<proteinExistence type="predicted"/>
<dbReference type="Proteomes" id="UP000752647">
    <property type="component" value="Unassembled WGS sequence"/>
</dbReference>
<gene>
    <name evidence="1" type="ORF">KIJ12_05215</name>
</gene>
<evidence type="ECO:0000313" key="1">
    <source>
        <dbReference type="EMBL" id="MBZ5962550.1"/>
    </source>
</evidence>